<dbReference type="EMBL" id="LR797009">
    <property type="protein sequence ID" value="CAB4181448.1"/>
    <property type="molecule type" value="Genomic_DNA"/>
</dbReference>
<feature type="compositionally biased region" description="Polar residues" evidence="1">
    <location>
        <begin position="142"/>
        <end position="158"/>
    </location>
</feature>
<gene>
    <name evidence="4" type="ORF">UFOVP1073_34</name>
    <name evidence="5" type="ORF">UFOVP1308_73</name>
    <name evidence="6" type="ORF">UFOVP1423_70</name>
    <name evidence="7" type="ORF">UFOVP1520_41</name>
    <name evidence="2" type="ORF">UFOVP898_36</name>
    <name evidence="3" type="ORF">UFOVP985_23</name>
</gene>
<sequence length="171" mass="18937">MGKRGPAPEPTIISVLKGNPGKKAINPNEPMSEAVGAETPPPPELEGKAADVWRDMVARLAGMRVLTQADVPTLVRYCIEASLYFQCYEKVKMGGEEYTIWEPDPIRPGKFRIKYTQVAPWSTQMQRHHASMLRIEQEFGMTPSSRSQVSSNGTSNPASPLAQWRSRHSAG</sequence>
<organism evidence="2">
    <name type="scientific">uncultured Caudovirales phage</name>
    <dbReference type="NCBI Taxonomy" id="2100421"/>
    <lineage>
        <taxon>Viruses</taxon>
        <taxon>Duplodnaviria</taxon>
        <taxon>Heunggongvirae</taxon>
        <taxon>Uroviricota</taxon>
        <taxon>Caudoviricetes</taxon>
        <taxon>Peduoviridae</taxon>
        <taxon>Maltschvirus</taxon>
        <taxon>Maltschvirus maltsch</taxon>
    </lineage>
</organism>
<feature type="region of interest" description="Disordered" evidence="1">
    <location>
        <begin position="1"/>
        <end position="43"/>
    </location>
</feature>
<dbReference type="EMBL" id="LR796942">
    <property type="protein sequence ID" value="CAB4176338.1"/>
    <property type="molecule type" value="Genomic_DNA"/>
</dbReference>
<dbReference type="EMBL" id="LR797361">
    <property type="protein sequence ID" value="CAB4211024.1"/>
    <property type="molecule type" value="Genomic_DNA"/>
</dbReference>
<evidence type="ECO:0000313" key="7">
    <source>
        <dbReference type="EMBL" id="CAB5227312.1"/>
    </source>
</evidence>
<proteinExistence type="predicted"/>
<evidence type="ECO:0000313" key="5">
    <source>
        <dbReference type="EMBL" id="CAB4198358.1"/>
    </source>
</evidence>
<evidence type="ECO:0000313" key="4">
    <source>
        <dbReference type="EMBL" id="CAB4181448.1"/>
    </source>
</evidence>
<protein>
    <submittedName>
        <fullName evidence="2">COG3747 Phage terminase, small subunit</fullName>
    </submittedName>
</protein>
<dbReference type="Pfam" id="PF05119">
    <property type="entry name" value="Terminase_4"/>
    <property type="match status" value="1"/>
</dbReference>
<name>A0A6J5PCP9_9CAUD</name>
<feature type="region of interest" description="Disordered" evidence="1">
    <location>
        <begin position="141"/>
        <end position="171"/>
    </location>
</feature>
<reference evidence="2" key="1">
    <citation type="submission" date="2020-05" db="EMBL/GenBank/DDBJ databases">
        <authorList>
            <person name="Chiriac C."/>
            <person name="Salcher M."/>
            <person name="Ghai R."/>
            <person name="Kavagutti S V."/>
        </authorList>
    </citation>
    <scope>NUCLEOTIDE SEQUENCE</scope>
</reference>
<dbReference type="NCBIfam" id="TIGR01558">
    <property type="entry name" value="sm_term_P27"/>
    <property type="match status" value="1"/>
</dbReference>
<evidence type="ECO:0000313" key="3">
    <source>
        <dbReference type="EMBL" id="CAB4176338.1"/>
    </source>
</evidence>
<dbReference type="EMBL" id="LR797259">
    <property type="protein sequence ID" value="CAB4198358.1"/>
    <property type="molecule type" value="Genomic_DNA"/>
</dbReference>
<dbReference type="InterPro" id="IPR006448">
    <property type="entry name" value="Phage_term_ssu_P27"/>
</dbReference>
<dbReference type="EMBL" id="LR796838">
    <property type="protein sequence ID" value="CAB4169213.1"/>
    <property type="molecule type" value="Genomic_DNA"/>
</dbReference>
<dbReference type="EMBL" id="LR798377">
    <property type="protein sequence ID" value="CAB5227312.1"/>
    <property type="molecule type" value="Genomic_DNA"/>
</dbReference>
<evidence type="ECO:0000256" key="1">
    <source>
        <dbReference type="SAM" id="MobiDB-lite"/>
    </source>
</evidence>
<evidence type="ECO:0000313" key="6">
    <source>
        <dbReference type="EMBL" id="CAB4211024.1"/>
    </source>
</evidence>
<accession>A0A6J5PCP9</accession>
<evidence type="ECO:0000313" key="2">
    <source>
        <dbReference type="EMBL" id="CAB4169213.1"/>
    </source>
</evidence>